<feature type="region of interest" description="Disordered" evidence="1">
    <location>
        <begin position="58"/>
        <end position="77"/>
    </location>
</feature>
<evidence type="ECO:0008006" key="5">
    <source>
        <dbReference type="Google" id="ProtNLM"/>
    </source>
</evidence>
<feature type="compositionally biased region" description="Basic and acidic residues" evidence="1">
    <location>
        <begin position="68"/>
        <end position="77"/>
    </location>
</feature>
<reference evidence="3" key="1">
    <citation type="journal article" date="2022" name="Int. J. Mol. Sci.">
        <title>Phenotypic and Genotypic Virulence Characterisation of Staphylococcus pettenkoferi Strains Isolated from Human Bloodstream and Diabetic Foot Infections.</title>
        <authorList>
            <person name="Magnan C."/>
            <person name="Ahmad-Mansour N."/>
            <person name="Pouget C."/>
            <person name="Morsli M."/>
            <person name="Huc-Brandt S."/>
            <person name="Pantel A."/>
            <person name="Dunyach-Remy C."/>
            <person name="Sotto A."/>
            <person name="Molle V."/>
            <person name="Lavigne J.-P."/>
        </authorList>
    </citation>
    <scope>NUCLEOTIDE SEQUENCE</scope>
    <source>
        <strain evidence="3">NSP012P</strain>
    </source>
</reference>
<proteinExistence type="predicted"/>
<evidence type="ECO:0000313" key="3">
    <source>
        <dbReference type="EMBL" id="MCY1583884.1"/>
    </source>
</evidence>
<dbReference type="RefSeq" id="WP_124225095.1">
    <property type="nucleotide sequence ID" value="NZ_JANSKN010000008.1"/>
</dbReference>
<gene>
    <name evidence="3" type="ORF">NW133_10155</name>
</gene>
<keyword evidence="2" id="KW-0472">Membrane</keyword>
<dbReference type="Proteomes" id="UP001072952">
    <property type="component" value="Unassembled WGS sequence"/>
</dbReference>
<name>A0ABT4BP46_9STAP</name>
<keyword evidence="2" id="KW-1133">Transmembrane helix</keyword>
<feature type="transmembrane region" description="Helical" evidence="2">
    <location>
        <begin position="29"/>
        <end position="54"/>
    </location>
</feature>
<sequence>MEKLDQEKLHQQQLENYKKDKKMSTKSKWLIGCGSCLGAFILLIVLLTACAVILDDDSSSGNNSTQSESKKSDEFDSKVETAIEEARNDTMKLIGNLNEDGTYSQKEAKKMNDEVFKRADKAEKDFKKDKNYSSVKKKFNDNNVSDDELVEFLKPYTQPIRNVPVQYQNENP</sequence>
<comment type="caution">
    <text evidence="3">The sequence shown here is derived from an EMBL/GenBank/DDBJ whole genome shotgun (WGS) entry which is preliminary data.</text>
</comment>
<reference evidence="3" key="2">
    <citation type="submission" date="2022-08" db="EMBL/GenBank/DDBJ databases">
        <authorList>
            <person name="Magnan C."/>
        </authorList>
    </citation>
    <scope>NUCLEOTIDE SEQUENCE</scope>
    <source>
        <strain evidence="3">NSP012P</strain>
    </source>
</reference>
<protein>
    <recommendedName>
        <fullName evidence="5">Lipoprotein</fullName>
    </recommendedName>
</protein>
<evidence type="ECO:0000256" key="1">
    <source>
        <dbReference type="SAM" id="MobiDB-lite"/>
    </source>
</evidence>
<keyword evidence="2" id="KW-0812">Transmembrane</keyword>
<keyword evidence="4" id="KW-1185">Reference proteome</keyword>
<dbReference type="EMBL" id="JANSLD010000034">
    <property type="protein sequence ID" value="MCY1583884.1"/>
    <property type="molecule type" value="Genomic_DNA"/>
</dbReference>
<evidence type="ECO:0000313" key="4">
    <source>
        <dbReference type="Proteomes" id="UP001072952"/>
    </source>
</evidence>
<accession>A0ABT4BP46</accession>
<evidence type="ECO:0000256" key="2">
    <source>
        <dbReference type="SAM" id="Phobius"/>
    </source>
</evidence>
<organism evidence="3 4">
    <name type="scientific">Staphylococcus pettenkoferi</name>
    <dbReference type="NCBI Taxonomy" id="170573"/>
    <lineage>
        <taxon>Bacteria</taxon>
        <taxon>Bacillati</taxon>
        <taxon>Bacillota</taxon>
        <taxon>Bacilli</taxon>
        <taxon>Bacillales</taxon>
        <taxon>Staphylococcaceae</taxon>
        <taxon>Staphylococcus</taxon>
    </lineage>
</organism>